<feature type="chain" id="PRO_5036074229" evidence="1">
    <location>
        <begin position="24"/>
        <end position="65"/>
    </location>
</feature>
<reference evidence="4" key="2">
    <citation type="journal article" date="2018" name="Nat. Plants">
        <title>Whole-genome landscape of Medicago truncatula symbiotic genes.</title>
        <authorList>
            <person name="Pecrix Y."/>
            <person name="Gamas P."/>
            <person name="Carrere S."/>
        </authorList>
    </citation>
    <scope>NUCLEOTIDE SEQUENCE</scope>
    <source>
        <tissue evidence="4">Leaves</tissue>
    </source>
</reference>
<organism evidence="4 5">
    <name type="scientific">Medicago truncatula</name>
    <name type="common">Barrel medic</name>
    <name type="synonym">Medicago tribuloides</name>
    <dbReference type="NCBI Taxonomy" id="3880"/>
    <lineage>
        <taxon>Eukaryota</taxon>
        <taxon>Viridiplantae</taxon>
        <taxon>Streptophyta</taxon>
        <taxon>Embryophyta</taxon>
        <taxon>Tracheophyta</taxon>
        <taxon>Spermatophyta</taxon>
        <taxon>Magnoliopsida</taxon>
        <taxon>eudicotyledons</taxon>
        <taxon>Gunneridae</taxon>
        <taxon>Pentapetalae</taxon>
        <taxon>rosids</taxon>
        <taxon>fabids</taxon>
        <taxon>Fabales</taxon>
        <taxon>Fabaceae</taxon>
        <taxon>Papilionoideae</taxon>
        <taxon>50 kb inversion clade</taxon>
        <taxon>NPAAA clade</taxon>
        <taxon>Hologalegina</taxon>
        <taxon>IRL clade</taxon>
        <taxon>Trifolieae</taxon>
        <taxon>Medicago</taxon>
    </lineage>
</organism>
<feature type="signal peptide" evidence="1">
    <location>
        <begin position="1"/>
        <end position="23"/>
    </location>
</feature>
<evidence type="ECO:0000313" key="3">
    <source>
        <dbReference type="EMBL" id="RHN68148.1"/>
    </source>
</evidence>
<dbReference type="EMBL" id="PSQE01000003">
    <property type="protein sequence ID" value="RHN68157.1"/>
    <property type="molecule type" value="Genomic_DNA"/>
</dbReference>
<dbReference type="Gramene" id="rna16454">
    <property type="protein sequence ID" value="RHN68148.1"/>
    <property type="gene ID" value="gene16454"/>
</dbReference>
<dbReference type="GO" id="GO:0046872">
    <property type="term" value="F:metal ion binding"/>
    <property type="evidence" value="ECO:0007669"/>
    <property type="project" value="InterPro"/>
</dbReference>
<evidence type="ECO:0000256" key="1">
    <source>
        <dbReference type="SAM" id="SignalP"/>
    </source>
</evidence>
<feature type="domain" description="Late nodulin" evidence="2">
    <location>
        <begin position="1"/>
        <end position="51"/>
    </location>
</feature>
<dbReference type="AlphaFoldDB" id="A0A396IYV9"/>
<proteinExistence type="predicted"/>
<comment type="caution">
    <text evidence="4">The sequence shown here is derived from an EMBL/GenBank/DDBJ whole genome shotgun (WGS) entry which is preliminary data.</text>
</comment>
<reference evidence="5" key="1">
    <citation type="journal article" date="2018" name="Nat. Plants">
        <title>Whole-genome landscape of Medicago truncatula symbiotic genes.</title>
        <authorList>
            <person name="Pecrix Y."/>
            <person name="Staton S.E."/>
            <person name="Sallet E."/>
            <person name="Lelandais-Briere C."/>
            <person name="Moreau S."/>
            <person name="Carrere S."/>
            <person name="Blein T."/>
            <person name="Jardinaud M.F."/>
            <person name="Latrasse D."/>
            <person name="Zouine M."/>
            <person name="Zahm M."/>
            <person name="Kreplak J."/>
            <person name="Mayjonade B."/>
            <person name="Satge C."/>
            <person name="Perez M."/>
            <person name="Cauet S."/>
            <person name="Marande W."/>
            <person name="Chantry-Darmon C."/>
            <person name="Lopez-Roques C."/>
            <person name="Bouchez O."/>
            <person name="Berard A."/>
            <person name="Debelle F."/>
            <person name="Munos S."/>
            <person name="Bendahmane A."/>
            <person name="Berges H."/>
            <person name="Niebel A."/>
            <person name="Buitink J."/>
            <person name="Frugier F."/>
            <person name="Benhamed M."/>
            <person name="Crespi M."/>
            <person name="Gouzy J."/>
            <person name="Gamas P."/>
        </authorList>
    </citation>
    <scope>NUCLEOTIDE SEQUENCE [LARGE SCALE GENOMIC DNA]</scope>
    <source>
        <strain evidence="5">cv. Jemalong A17</strain>
    </source>
</reference>
<dbReference type="Proteomes" id="UP000265566">
    <property type="component" value="Chromosome 3"/>
</dbReference>
<evidence type="ECO:0000259" key="2">
    <source>
        <dbReference type="Pfam" id="PF07127"/>
    </source>
</evidence>
<accession>A0A396IYV9</accession>
<evidence type="ECO:0000313" key="5">
    <source>
        <dbReference type="Proteomes" id="UP000265566"/>
    </source>
</evidence>
<dbReference type="Gramene" id="rna16467">
    <property type="protein sequence ID" value="RHN68157.1"/>
    <property type="gene ID" value="gene16467"/>
</dbReference>
<gene>
    <name evidence="3" type="ORF">MtrunA17_Chr3g0110661</name>
    <name evidence="4" type="ORF">MtrunA17_Chr3g0110791</name>
</gene>
<dbReference type="InterPro" id="IPR009810">
    <property type="entry name" value="Nodulin_late_dom"/>
</dbReference>
<evidence type="ECO:0000313" key="4">
    <source>
        <dbReference type="EMBL" id="RHN68157.1"/>
    </source>
</evidence>
<dbReference type="EMBL" id="PSQE01000003">
    <property type="protein sequence ID" value="RHN68148.1"/>
    <property type="molecule type" value="Genomic_DNA"/>
</dbReference>
<name>A0A396IYV9_MEDTR</name>
<sequence>MTKTLKFICIMILFLSLFLVAESFATGMPCKTDKECPNTSTHKYKCINDDCFCFYIYWPLGNSLV</sequence>
<dbReference type="Pfam" id="PF07127">
    <property type="entry name" value="Nodulin_late"/>
    <property type="match status" value="1"/>
</dbReference>
<keyword evidence="1" id="KW-0732">Signal</keyword>
<protein>
    <submittedName>
        <fullName evidence="4">Putative Late nodulin</fullName>
    </submittedName>
</protein>